<evidence type="ECO:0000313" key="1">
    <source>
        <dbReference type="EMBL" id="MCR6096848.1"/>
    </source>
</evidence>
<dbReference type="RefSeq" id="WP_255234702.1">
    <property type="nucleotide sequence ID" value="NZ_JABXYM010000001.1"/>
</dbReference>
<protein>
    <submittedName>
        <fullName evidence="1">Uncharacterized protein</fullName>
    </submittedName>
</protein>
<dbReference type="EMBL" id="JABXYM010000001">
    <property type="protein sequence ID" value="MCR6096848.1"/>
    <property type="molecule type" value="Genomic_DNA"/>
</dbReference>
<comment type="caution">
    <text evidence="1">The sequence shown here is derived from an EMBL/GenBank/DDBJ whole genome shotgun (WGS) entry which is preliminary data.</text>
</comment>
<proteinExistence type="predicted"/>
<reference evidence="1" key="1">
    <citation type="submission" date="2020-06" db="EMBL/GenBank/DDBJ databases">
        <title>Insight into the genomes of haloalkaliphilic bacilli from Kenyan soda lakes.</title>
        <authorList>
            <person name="Mwirichia R."/>
            <person name="Villamizar G.C."/>
            <person name="Poehlein A."/>
            <person name="Mugweru J."/>
            <person name="Kipnyargis A."/>
            <person name="Kiplimo D."/>
            <person name="Orwa P."/>
            <person name="Daniel R."/>
        </authorList>
    </citation>
    <scope>NUCLEOTIDE SEQUENCE</scope>
    <source>
        <strain evidence="1">B1096_S55</strain>
    </source>
</reference>
<dbReference type="AlphaFoldDB" id="A0A9Q4B1V9"/>
<evidence type="ECO:0000313" key="2">
    <source>
        <dbReference type="Proteomes" id="UP001057753"/>
    </source>
</evidence>
<name>A0A9Q4B1V9_SALAG</name>
<organism evidence="1 2">
    <name type="scientific">Salipaludibacillus agaradhaerens</name>
    <name type="common">Bacillus agaradhaerens</name>
    <dbReference type="NCBI Taxonomy" id="76935"/>
    <lineage>
        <taxon>Bacteria</taxon>
        <taxon>Bacillati</taxon>
        <taxon>Bacillota</taxon>
        <taxon>Bacilli</taxon>
        <taxon>Bacillales</taxon>
        <taxon>Bacillaceae</taxon>
    </lineage>
</organism>
<accession>A0A9Q4B1V9</accession>
<gene>
    <name evidence="1" type="ORF">HXA33_09800</name>
</gene>
<keyword evidence="2" id="KW-1185">Reference proteome</keyword>
<sequence>MGKTEKNGTVKHHSIDVHFNMPERRRLKARLFEQKMKSCFLDLAKTMN</sequence>
<dbReference type="Proteomes" id="UP001057753">
    <property type="component" value="Unassembled WGS sequence"/>
</dbReference>